<organism evidence="1">
    <name type="scientific">Anguilla anguilla</name>
    <name type="common">European freshwater eel</name>
    <name type="synonym">Muraena anguilla</name>
    <dbReference type="NCBI Taxonomy" id="7936"/>
    <lineage>
        <taxon>Eukaryota</taxon>
        <taxon>Metazoa</taxon>
        <taxon>Chordata</taxon>
        <taxon>Craniata</taxon>
        <taxon>Vertebrata</taxon>
        <taxon>Euteleostomi</taxon>
        <taxon>Actinopterygii</taxon>
        <taxon>Neopterygii</taxon>
        <taxon>Teleostei</taxon>
        <taxon>Anguilliformes</taxon>
        <taxon>Anguillidae</taxon>
        <taxon>Anguilla</taxon>
    </lineage>
</organism>
<protein>
    <submittedName>
        <fullName evidence="1">Uncharacterized protein</fullName>
    </submittedName>
</protein>
<sequence>MGYLNVSKSHLDSCGKTIKNSLEIHCLFAFNMNKVFVYFG</sequence>
<dbReference type="AlphaFoldDB" id="A0A0E9S7V0"/>
<reference evidence="1" key="1">
    <citation type="submission" date="2014-11" db="EMBL/GenBank/DDBJ databases">
        <authorList>
            <person name="Amaro Gonzalez C."/>
        </authorList>
    </citation>
    <scope>NUCLEOTIDE SEQUENCE</scope>
</reference>
<evidence type="ECO:0000313" key="1">
    <source>
        <dbReference type="EMBL" id="JAH37331.1"/>
    </source>
</evidence>
<dbReference type="EMBL" id="GBXM01071246">
    <property type="protein sequence ID" value="JAH37331.1"/>
    <property type="molecule type" value="Transcribed_RNA"/>
</dbReference>
<accession>A0A0E9S7V0</accession>
<proteinExistence type="predicted"/>
<reference evidence="1" key="2">
    <citation type="journal article" date="2015" name="Fish Shellfish Immunol.">
        <title>Early steps in the European eel (Anguilla anguilla)-Vibrio vulnificus interaction in the gills: Role of the RtxA13 toxin.</title>
        <authorList>
            <person name="Callol A."/>
            <person name="Pajuelo D."/>
            <person name="Ebbesson L."/>
            <person name="Teles M."/>
            <person name="MacKenzie S."/>
            <person name="Amaro C."/>
        </authorList>
    </citation>
    <scope>NUCLEOTIDE SEQUENCE</scope>
</reference>
<name>A0A0E9S7V0_ANGAN</name>